<name>A0ABQ5U4F9_9PROT</name>
<evidence type="ECO:0000313" key="1">
    <source>
        <dbReference type="EMBL" id="GLQ06613.1"/>
    </source>
</evidence>
<dbReference type="InterPro" id="IPR007375">
    <property type="entry name" value="SoxG"/>
</dbReference>
<comment type="caution">
    <text evidence="1">The sequence shown here is derived from an EMBL/GenBank/DDBJ whole genome shotgun (WGS) entry which is preliminary data.</text>
</comment>
<dbReference type="Pfam" id="PF04268">
    <property type="entry name" value="SoxG"/>
    <property type="match status" value="1"/>
</dbReference>
<dbReference type="Proteomes" id="UP001161409">
    <property type="component" value="Unassembled WGS sequence"/>
</dbReference>
<evidence type="ECO:0000313" key="2">
    <source>
        <dbReference type="Proteomes" id="UP001161409"/>
    </source>
</evidence>
<organism evidence="1 2">
    <name type="scientific">Sneathiella chinensis</name>
    <dbReference type="NCBI Taxonomy" id="349750"/>
    <lineage>
        <taxon>Bacteria</taxon>
        <taxon>Pseudomonadati</taxon>
        <taxon>Pseudomonadota</taxon>
        <taxon>Alphaproteobacteria</taxon>
        <taxon>Sneathiellales</taxon>
        <taxon>Sneathiellaceae</taxon>
        <taxon>Sneathiella</taxon>
    </lineage>
</organism>
<sequence>MAKYENWLSPVAALAPSFPQGLEALPFCAQVNLRGNPGDPEFMSRVKGELGFALPTVPNTVAGRKKCRALWLGPDEWLIVEEGDARFRDAPEGALAAQLEQALEGLHHAVTDVSANRIRLELSGPEVRTVLMKSCELDCHPAVFRPGQVAQTLLAKAQVILEKPAEDRVHLYVRNSFALYVAEWLVDAFRYSGE</sequence>
<reference evidence="1" key="1">
    <citation type="journal article" date="2014" name="Int. J. Syst. Evol. Microbiol.">
        <title>Complete genome of a new Firmicutes species belonging to the dominant human colonic microbiota ('Ruminococcus bicirculans') reveals two chromosomes and a selective capacity to utilize plant glucans.</title>
        <authorList>
            <consortium name="NISC Comparative Sequencing Program"/>
            <person name="Wegmann U."/>
            <person name="Louis P."/>
            <person name="Goesmann A."/>
            <person name="Henrissat B."/>
            <person name="Duncan S.H."/>
            <person name="Flint H.J."/>
        </authorList>
    </citation>
    <scope>NUCLEOTIDE SEQUENCE</scope>
    <source>
        <strain evidence="1">NBRC 103408</strain>
    </source>
</reference>
<accession>A0ABQ5U4F9</accession>
<reference evidence="1" key="2">
    <citation type="submission" date="2023-01" db="EMBL/GenBank/DDBJ databases">
        <title>Draft genome sequence of Sneathiella chinensis strain NBRC 103408.</title>
        <authorList>
            <person name="Sun Q."/>
            <person name="Mori K."/>
        </authorList>
    </citation>
    <scope>NUCLEOTIDE SEQUENCE</scope>
    <source>
        <strain evidence="1">NBRC 103408</strain>
    </source>
</reference>
<protein>
    <recommendedName>
        <fullName evidence="3">Sarcosine oxidase subunit gamma</fullName>
    </recommendedName>
</protein>
<keyword evidence="2" id="KW-1185">Reference proteome</keyword>
<dbReference type="SUPFAM" id="SSF103025">
    <property type="entry name" value="Folate-binding domain"/>
    <property type="match status" value="1"/>
</dbReference>
<dbReference type="InterPro" id="IPR027266">
    <property type="entry name" value="TrmE/GcvT-like"/>
</dbReference>
<dbReference type="Gene3D" id="3.30.1360.120">
    <property type="entry name" value="Probable tRNA modification gtpase trme, domain 1"/>
    <property type="match status" value="1"/>
</dbReference>
<gene>
    <name evidence="1" type="ORF">GCM10007924_18340</name>
</gene>
<proteinExistence type="predicted"/>
<dbReference type="EMBL" id="BSNF01000006">
    <property type="protein sequence ID" value="GLQ06613.1"/>
    <property type="molecule type" value="Genomic_DNA"/>
</dbReference>
<dbReference type="Gene3D" id="3.30.70.1520">
    <property type="entry name" value="Heterotetrameric sarcosine oxidase"/>
    <property type="match status" value="1"/>
</dbReference>
<evidence type="ECO:0008006" key="3">
    <source>
        <dbReference type="Google" id="ProtNLM"/>
    </source>
</evidence>
<dbReference type="RefSeq" id="WP_169560762.1">
    <property type="nucleotide sequence ID" value="NZ_BSNF01000006.1"/>
</dbReference>